<sequence>MGRVIVDSTPLTATDVFTTRKKPICTVRSGDELLVSTLDASGSLRRHSFPGEKVETLLPDRRGHCLVGPIEVIGAEVGTVLAVSFLALTPSSWGWTAAGVLDNELNRRLQVLKEGPRWLLWSIDTGTQLATNQFRISRKIAPFLGVVGMPPDSEEEYSTIPPRTKGAGNIDCKELVAGSTLYIPVTVPGAMLCLGDGHAAQGDGEVSGTAIECAMTSHIKIEVLKEAPIDAVHAVTPKGRLTFGFDPDLNVAMADALYHMVTWMQEIYSLSRAEALALGSSCVDLRITQVANVSFGVHALLDESPLLLR</sequence>
<dbReference type="AlphaFoldDB" id="A0A1M4U963"/>
<dbReference type="Gene3D" id="2.60.120.580">
    <property type="entry name" value="Acetamidase/Formamidase-like domains"/>
    <property type="match status" value="1"/>
</dbReference>
<evidence type="ECO:0000313" key="1">
    <source>
        <dbReference type="EMBL" id="SHE53188.1"/>
    </source>
</evidence>
<dbReference type="OrthoDB" id="9785236at2"/>
<reference evidence="2" key="1">
    <citation type="submission" date="2016-11" db="EMBL/GenBank/DDBJ databases">
        <authorList>
            <person name="Varghese N."/>
            <person name="Submissions S."/>
        </authorList>
    </citation>
    <scope>NUCLEOTIDE SEQUENCE [LARGE SCALE GENOMIC DNA]</scope>
    <source>
        <strain evidence="2">DSM 19514</strain>
    </source>
</reference>
<dbReference type="Pfam" id="PF03069">
    <property type="entry name" value="FmdA_AmdA"/>
    <property type="match status" value="1"/>
</dbReference>
<dbReference type="SUPFAM" id="SSF141130">
    <property type="entry name" value="Acetamidase/Formamidase-like"/>
    <property type="match status" value="1"/>
</dbReference>
<name>A0A1M4U963_9ACTN</name>
<dbReference type="EMBL" id="FQUL01000009">
    <property type="protein sequence ID" value="SHE53188.1"/>
    <property type="molecule type" value="Genomic_DNA"/>
</dbReference>
<accession>A0A1M4U963</accession>
<organism evidence="1 2">
    <name type="scientific">Ferrithrix thermotolerans DSM 19514</name>
    <dbReference type="NCBI Taxonomy" id="1121881"/>
    <lineage>
        <taxon>Bacteria</taxon>
        <taxon>Bacillati</taxon>
        <taxon>Actinomycetota</taxon>
        <taxon>Acidimicrobiia</taxon>
        <taxon>Acidimicrobiales</taxon>
        <taxon>Acidimicrobiaceae</taxon>
        <taxon>Ferrithrix</taxon>
    </lineage>
</organism>
<protein>
    <submittedName>
        <fullName evidence="1">Acetamidase/formamidase</fullName>
    </submittedName>
</protein>
<dbReference type="PANTHER" id="PTHR31891">
    <property type="entry name" value="FORMAMIDASE C869.04-RELATED"/>
    <property type="match status" value="1"/>
</dbReference>
<gene>
    <name evidence="1" type="ORF">SAMN02745225_00879</name>
</gene>
<keyword evidence="2" id="KW-1185">Reference proteome</keyword>
<proteinExistence type="predicted"/>
<dbReference type="RefSeq" id="WP_072789122.1">
    <property type="nucleotide sequence ID" value="NZ_FQUL01000009.1"/>
</dbReference>
<dbReference type="Gene3D" id="3.10.28.20">
    <property type="entry name" value="Acetamidase/Formamidase-like domains"/>
    <property type="match status" value="1"/>
</dbReference>
<dbReference type="PANTHER" id="PTHR31891:SF1">
    <property type="entry name" value="FORMAMIDASE C869.04-RELATED"/>
    <property type="match status" value="1"/>
</dbReference>
<evidence type="ECO:0000313" key="2">
    <source>
        <dbReference type="Proteomes" id="UP000184295"/>
    </source>
</evidence>
<dbReference type="Proteomes" id="UP000184295">
    <property type="component" value="Unassembled WGS sequence"/>
</dbReference>
<dbReference type="GO" id="GO:0016811">
    <property type="term" value="F:hydrolase activity, acting on carbon-nitrogen (but not peptide) bonds, in linear amides"/>
    <property type="evidence" value="ECO:0007669"/>
    <property type="project" value="InterPro"/>
</dbReference>
<dbReference type="InterPro" id="IPR004304">
    <property type="entry name" value="FmdA_AmdA"/>
</dbReference>
<dbReference type="STRING" id="1121881.SAMN02745225_00879"/>